<evidence type="ECO:0000313" key="2">
    <source>
        <dbReference type="EMBL" id="GAA3717084.1"/>
    </source>
</evidence>
<comment type="caution">
    <text evidence="2">The sequence shown here is derived from an EMBL/GenBank/DDBJ whole genome shotgun (WGS) entry which is preliminary data.</text>
</comment>
<dbReference type="Proteomes" id="UP001501479">
    <property type="component" value="Unassembled WGS sequence"/>
</dbReference>
<organism evidence="2 3">
    <name type="scientific">Oceanisphaera sediminis</name>
    <dbReference type="NCBI Taxonomy" id="981381"/>
    <lineage>
        <taxon>Bacteria</taxon>
        <taxon>Pseudomonadati</taxon>
        <taxon>Pseudomonadota</taxon>
        <taxon>Gammaproteobacteria</taxon>
        <taxon>Aeromonadales</taxon>
        <taxon>Aeromonadaceae</taxon>
        <taxon>Oceanisphaera</taxon>
    </lineage>
</organism>
<keyword evidence="3" id="KW-1185">Reference proteome</keyword>
<dbReference type="EMBL" id="BAABDS010000038">
    <property type="protein sequence ID" value="GAA3717084.1"/>
    <property type="molecule type" value="Genomic_DNA"/>
</dbReference>
<gene>
    <name evidence="2" type="ORF">GCM10022421_26240</name>
</gene>
<dbReference type="RefSeq" id="WP_019933363.1">
    <property type="nucleotide sequence ID" value="NZ_BAABDS010000038.1"/>
</dbReference>
<sequence length="116" mass="13082">MANHRAGINPGFLTTHTLSLTEMSRANMDAMLAEIEAQHWVDTLALDSKTKKLKVAYEASSHKIDDIIDIIEQHGAALKDSWWSRTKLGWQRQTDENIKNNAKHEPHCCNKAPPGH</sequence>
<feature type="region of interest" description="Disordered" evidence="1">
    <location>
        <begin position="96"/>
        <end position="116"/>
    </location>
</feature>
<proteinExistence type="predicted"/>
<evidence type="ECO:0000256" key="1">
    <source>
        <dbReference type="SAM" id="MobiDB-lite"/>
    </source>
</evidence>
<evidence type="ECO:0000313" key="3">
    <source>
        <dbReference type="Proteomes" id="UP001501479"/>
    </source>
</evidence>
<name>A0ABP7EDS6_9GAMM</name>
<protein>
    <recommendedName>
        <fullName evidence="4">HMA domain-containing protein</fullName>
    </recommendedName>
</protein>
<feature type="compositionally biased region" description="Basic and acidic residues" evidence="1">
    <location>
        <begin position="96"/>
        <end position="108"/>
    </location>
</feature>
<accession>A0ABP7EDS6</accession>
<reference evidence="3" key="1">
    <citation type="journal article" date="2019" name="Int. J. Syst. Evol. Microbiol.">
        <title>The Global Catalogue of Microorganisms (GCM) 10K type strain sequencing project: providing services to taxonomists for standard genome sequencing and annotation.</title>
        <authorList>
            <consortium name="The Broad Institute Genomics Platform"/>
            <consortium name="The Broad Institute Genome Sequencing Center for Infectious Disease"/>
            <person name="Wu L."/>
            <person name="Ma J."/>
        </authorList>
    </citation>
    <scope>NUCLEOTIDE SEQUENCE [LARGE SCALE GENOMIC DNA]</scope>
    <source>
        <strain evidence="3">JCM 17329</strain>
    </source>
</reference>
<evidence type="ECO:0008006" key="4">
    <source>
        <dbReference type="Google" id="ProtNLM"/>
    </source>
</evidence>